<feature type="region of interest" description="Disordered" evidence="4">
    <location>
        <begin position="39"/>
        <end position="245"/>
    </location>
</feature>
<dbReference type="OrthoDB" id="9991317at2759"/>
<dbReference type="GO" id="GO:0006383">
    <property type="term" value="P:transcription by RNA polymerase III"/>
    <property type="evidence" value="ECO:0007669"/>
    <property type="project" value="InterPro"/>
</dbReference>
<accession>A0A0G4FGA8</accession>
<sequence>MSAPRSRRSVASAKARPIVFPDQPLAEDDDAMAHMASILPQLQQSQPKARTKGAAKAKSAKAKAKRGPRASRKRQMAEMEGEDMMDVSLGEGAEASSGAAAAAASAAAGEGAGGVEDEEEDDEEGVDDEDLDFFLEGEGGDVESEEEDDSIADEDYDPFEDKPSDESLRSSESELGALEESSASSSEVDEFLTGGPGEPGAPKKRKGKPKAKAAAAAAAAAGAAGEGGEDKAKAKRRKKKKYFASQPTKMSPEIAKMYGEANEYFLNKQHQQAITVLNEIVRRAPGLSDPFHTLGLIYEELGDKKKAVHFYLIAASLVQRDEDQWLNVARLAQEIGDLQQAIHCYGRCLVNVPKDDTQKRQTVTWEMALCHLAKGGREDSVKAANHLQALFDVHKGDPDVGRELAKVYHKLDRRIEAIKVLEDVLDSSAEVDPNTLNMLCELYITQKEYSKAFDTLTSLFQDRPLNTFPADLVTKLGVAACHLQKYALADDVLEVLQHYPASTHADLYLSMADALADGGPQQHQQALMLVQKLPVDSLQLSLTRNEIEVWSKLAYCHIKLGQYAQAAELLETALKLLGAPSYENMPPEIAAPLADVYQRLGRRADADAISFSLNFRQIMEAKQIPKALTTQQRQDLLHRLQSELETLLSQTSPAPLPTTHPLLPPITECIQHFLHLVRDSELDVARASRLIARQDESAAVGLDEDDSDLLGEEGEDGLFVMKSKKRKRRGSGAGRGKRRAAGGQWTGTDKLFSHVMISKSKEELGLKSVEDLVGYEGYGSLICKGVDLMRRAGRVAEGVRLMEEIVASHRKLRLHSGDAIDKPKKAFLIQLRKFSLECCMSGGRELQTVALKRVKWVLVRTSVRGNKVVAPPTKVLEAFCWLLFMHPYTPAVTTAVHRIPHVRDLRTWIVRRLHQHPNSYGFMMIAAHFCLMASNYPLAVKAYTKAHLLKTEDPLNSLCLAVCYTLLATSRTTTDKLEVVQKAEVMLYKYVELRHLFGELHRCMKLLEDKERRERLEKEKQGQGQGQGQPASEPSSSAAAAAAAAAAPPGPPPPTPTSDPCRDVTMDGAKEGGLHASHVLPTVYEAEIRYNKGRWFQALSVFNEAMLMYRQVLQLLTPLQEAAQEARSKAPPGQMPDPPYAEDIIQILRCTAYNRTIIFINQRTSQMQARAQKKYIVWK</sequence>
<dbReference type="GO" id="GO:0000127">
    <property type="term" value="C:transcription factor TFIIIC complex"/>
    <property type="evidence" value="ECO:0007669"/>
    <property type="project" value="TreeGrafter"/>
</dbReference>
<dbReference type="Pfam" id="PF13181">
    <property type="entry name" value="TPR_8"/>
    <property type="match status" value="1"/>
</dbReference>
<dbReference type="SUPFAM" id="SSF48452">
    <property type="entry name" value="TPR-like"/>
    <property type="match status" value="3"/>
</dbReference>
<evidence type="ECO:0000313" key="6">
    <source>
        <dbReference type="Proteomes" id="UP000041254"/>
    </source>
</evidence>
<dbReference type="EMBL" id="CDMY01000436">
    <property type="protein sequence ID" value="CEM12296.1"/>
    <property type="molecule type" value="Genomic_DNA"/>
</dbReference>
<dbReference type="Gene3D" id="1.25.40.10">
    <property type="entry name" value="Tetratricopeptide repeat domain"/>
    <property type="match status" value="3"/>
</dbReference>
<dbReference type="STRING" id="1169540.A0A0G4FGA8"/>
<feature type="compositionally biased region" description="Basic and acidic residues" evidence="4">
    <location>
        <begin position="1060"/>
        <end position="1069"/>
    </location>
</feature>
<name>A0A0G4FGA8_VITBC</name>
<dbReference type="PhylomeDB" id="A0A0G4FGA8"/>
<feature type="compositionally biased region" description="Acidic residues" evidence="4">
    <location>
        <begin position="115"/>
        <end position="158"/>
    </location>
</feature>
<feature type="compositionally biased region" description="Basic residues" evidence="4">
    <location>
        <begin position="233"/>
        <end position="242"/>
    </location>
</feature>
<evidence type="ECO:0000256" key="2">
    <source>
        <dbReference type="ARBA" id="ARBA00022803"/>
    </source>
</evidence>
<feature type="compositionally biased region" description="Low complexity" evidence="4">
    <location>
        <begin position="212"/>
        <end position="223"/>
    </location>
</feature>
<dbReference type="Pfam" id="PF07719">
    <property type="entry name" value="TPR_2"/>
    <property type="match status" value="1"/>
</dbReference>
<feature type="compositionally biased region" description="Pro residues" evidence="4">
    <location>
        <begin position="1048"/>
        <end position="1057"/>
    </location>
</feature>
<feature type="compositionally biased region" description="Basic and acidic residues" evidence="4">
    <location>
        <begin position="159"/>
        <end position="172"/>
    </location>
</feature>
<evidence type="ECO:0000256" key="3">
    <source>
        <dbReference type="PROSITE-ProRule" id="PRU00339"/>
    </source>
</evidence>
<feature type="region of interest" description="Disordered" evidence="4">
    <location>
        <begin position="1"/>
        <end position="25"/>
    </location>
</feature>
<dbReference type="Proteomes" id="UP000041254">
    <property type="component" value="Unassembled WGS sequence"/>
</dbReference>
<feature type="compositionally biased region" description="Low complexity" evidence="4">
    <location>
        <begin position="173"/>
        <end position="186"/>
    </location>
</feature>
<protein>
    <submittedName>
        <fullName evidence="5">Uncharacterized protein</fullName>
    </submittedName>
</protein>
<keyword evidence="6" id="KW-1185">Reference proteome</keyword>
<keyword evidence="1" id="KW-0677">Repeat</keyword>
<proteinExistence type="predicted"/>
<evidence type="ECO:0000313" key="5">
    <source>
        <dbReference type="EMBL" id="CEM12296.1"/>
    </source>
</evidence>
<feature type="region of interest" description="Disordered" evidence="4">
    <location>
        <begin position="1014"/>
        <end position="1069"/>
    </location>
</feature>
<dbReference type="PANTHER" id="PTHR23082">
    <property type="entry name" value="TRANSCRIPTION INITIATION FACTOR IIIC TFIIIC , POLYPEPTIDE 3-RELATED"/>
    <property type="match status" value="1"/>
</dbReference>
<dbReference type="InterPro" id="IPR011990">
    <property type="entry name" value="TPR-like_helical_dom_sf"/>
</dbReference>
<feature type="compositionally biased region" description="Low complexity" evidence="4">
    <location>
        <begin position="90"/>
        <end position="109"/>
    </location>
</feature>
<evidence type="ECO:0000256" key="4">
    <source>
        <dbReference type="SAM" id="MobiDB-lite"/>
    </source>
</evidence>
<feature type="region of interest" description="Disordered" evidence="4">
    <location>
        <begin position="721"/>
        <end position="744"/>
    </location>
</feature>
<dbReference type="PROSITE" id="PS50005">
    <property type="entry name" value="TPR"/>
    <property type="match status" value="1"/>
</dbReference>
<evidence type="ECO:0000256" key="1">
    <source>
        <dbReference type="ARBA" id="ARBA00022737"/>
    </source>
</evidence>
<gene>
    <name evidence="5" type="ORF">Vbra_15334</name>
</gene>
<dbReference type="PANTHER" id="PTHR23082:SF0">
    <property type="entry name" value="GENERAL TRANSCRIPTION FACTOR 3C POLYPEPTIDE 3"/>
    <property type="match status" value="1"/>
</dbReference>
<dbReference type="OMA" id="ECELDTC"/>
<organism evidence="5 6">
    <name type="scientific">Vitrella brassicaformis (strain CCMP3155)</name>
    <dbReference type="NCBI Taxonomy" id="1169540"/>
    <lineage>
        <taxon>Eukaryota</taxon>
        <taxon>Sar</taxon>
        <taxon>Alveolata</taxon>
        <taxon>Colpodellida</taxon>
        <taxon>Vitrellaceae</taxon>
        <taxon>Vitrella</taxon>
    </lineage>
</organism>
<feature type="repeat" description="TPR" evidence="3">
    <location>
        <begin position="547"/>
        <end position="580"/>
    </location>
</feature>
<dbReference type="SMART" id="SM00028">
    <property type="entry name" value="TPR"/>
    <property type="match status" value="6"/>
</dbReference>
<dbReference type="InterPro" id="IPR039340">
    <property type="entry name" value="Tfc4/TFIIIC-102/Sfc4"/>
</dbReference>
<feature type="compositionally biased region" description="Basic residues" evidence="4">
    <location>
        <begin position="49"/>
        <end position="74"/>
    </location>
</feature>
<reference evidence="5 6" key="1">
    <citation type="submission" date="2014-11" db="EMBL/GenBank/DDBJ databases">
        <authorList>
            <person name="Zhu J."/>
            <person name="Qi W."/>
            <person name="Song R."/>
        </authorList>
    </citation>
    <scope>NUCLEOTIDE SEQUENCE [LARGE SCALE GENOMIC DNA]</scope>
</reference>
<dbReference type="InterPro" id="IPR013105">
    <property type="entry name" value="TPR_2"/>
</dbReference>
<feature type="compositionally biased region" description="Basic residues" evidence="4">
    <location>
        <begin position="722"/>
        <end position="740"/>
    </location>
</feature>
<dbReference type="AlphaFoldDB" id="A0A0G4FGA8"/>
<keyword evidence="2 3" id="KW-0802">TPR repeat</keyword>
<feature type="compositionally biased region" description="Low complexity" evidence="4">
    <location>
        <begin position="1028"/>
        <end position="1047"/>
    </location>
</feature>
<feature type="compositionally biased region" description="Basic residues" evidence="4">
    <location>
        <begin position="202"/>
        <end position="211"/>
    </location>
</feature>
<dbReference type="VEuPathDB" id="CryptoDB:Vbra_15334"/>
<dbReference type="InParanoid" id="A0A0G4FGA8"/>
<dbReference type="InterPro" id="IPR019734">
    <property type="entry name" value="TPR_rpt"/>
</dbReference>